<dbReference type="KEGG" id="bvv:BHK69_17735"/>
<protein>
    <submittedName>
        <fullName evidence="7">GntR family transcriptional regulator</fullName>
    </submittedName>
</protein>
<dbReference type="InterPro" id="IPR004839">
    <property type="entry name" value="Aminotransferase_I/II_large"/>
</dbReference>
<dbReference type="SUPFAM" id="SSF53383">
    <property type="entry name" value="PLP-dependent transferases"/>
    <property type="match status" value="1"/>
</dbReference>
<dbReference type="Pfam" id="PF00155">
    <property type="entry name" value="Aminotran_1_2"/>
    <property type="match status" value="1"/>
</dbReference>
<dbReference type="OrthoDB" id="9808770at2"/>
<evidence type="ECO:0000256" key="1">
    <source>
        <dbReference type="ARBA" id="ARBA00005384"/>
    </source>
</evidence>
<feature type="domain" description="HTH gntR-type" evidence="6">
    <location>
        <begin position="14"/>
        <end position="82"/>
    </location>
</feature>
<reference evidence="7 8" key="1">
    <citation type="journal article" date="2015" name="Antonie Van Leeuwenhoek">
        <title>Bosea vaviloviae sp. nov., a new species of slow-growing rhizobia isolated from nodules of the relict species Vavilovia formosa (Stev.) Fed.</title>
        <authorList>
            <person name="Safronova V.I."/>
            <person name="Kuznetsova I.G."/>
            <person name="Sazanova A.L."/>
            <person name="Kimeklis A.K."/>
            <person name="Belimov A.A."/>
            <person name="Andronov E.E."/>
            <person name="Pinaev A.G."/>
            <person name="Chizhevskaya E.P."/>
            <person name="Pukhaev A.R."/>
            <person name="Popov K.P."/>
            <person name="Willems A."/>
            <person name="Tikhonovich I.A."/>
        </authorList>
    </citation>
    <scope>NUCLEOTIDE SEQUENCE [LARGE SCALE GENOMIC DNA]</scope>
    <source>
        <strain evidence="7 8">Vaf18</strain>
    </source>
</reference>
<dbReference type="CDD" id="cd07377">
    <property type="entry name" value="WHTH_GntR"/>
    <property type="match status" value="1"/>
</dbReference>
<dbReference type="PANTHER" id="PTHR46577">
    <property type="entry name" value="HTH-TYPE TRANSCRIPTIONAL REGULATORY PROTEIN GABR"/>
    <property type="match status" value="1"/>
</dbReference>
<evidence type="ECO:0000256" key="5">
    <source>
        <dbReference type="ARBA" id="ARBA00023163"/>
    </source>
</evidence>
<proteinExistence type="inferred from homology"/>
<dbReference type="STRING" id="1526658.BHK69_17735"/>
<dbReference type="InterPro" id="IPR036390">
    <property type="entry name" value="WH_DNA-bd_sf"/>
</dbReference>
<comment type="similarity">
    <text evidence="1">In the C-terminal section; belongs to the class-I pyridoxal-phosphate-dependent aminotransferase family.</text>
</comment>
<keyword evidence="4" id="KW-0238">DNA-binding</keyword>
<accession>A0A1D7U3T4</accession>
<dbReference type="PROSITE" id="PS50949">
    <property type="entry name" value="HTH_GNTR"/>
    <property type="match status" value="1"/>
</dbReference>
<dbReference type="Gene3D" id="1.10.10.10">
    <property type="entry name" value="Winged helix-like DNA-binding domain superfamily/Winged helix DNA-binding domain"/>
    <property type="match status" value="1"/>
</dbReference>
<evidence type="ECO:0000256" key="2">
    <source>
        <dbReference type="ARBA" id="ARBA00022898"/>
    </source>
</evidence>
<dbReference type="InterPro" id="IPR051446">
    <property type="entry name" value="HTH_trans_reg/aminotransferase"/>
</dbReference>
<dbReference type="RefSeq" id="WP_069691251.1">
    <property type="nucleotide sequence ID" value="NZ_CP017147.1"/>
</dbReference>
<dbReference type="EMBL" id="CP017147">
    <property type="protein sequence ID" value="AOO82041.1"/>
    <property type="molecule type" value="Genomic_DNA"/>
</dbReference>
<dbReference type="Gene3D" id="3.40.640.10">
    <property type="entry name" value="Type I PLP-dependent aspartate aminotransferase-like (Major domain)"/>
    <property type="match status" value="1"/>
</dbReference>
<dbReference type="InterPro" id="IPR036388">
    <property type="entry name" value="WH-like_DNA-bd_sf"/>
</dbReference>
<dbReference type="GO" id="GO:0030170">
    <property type="term" value="F:pyridoxal phosphate binding"/>
    <property type="evidence" value="ECO:0007669"/>
    <property type="project" value="InterPro"/>
</dbReference>
<dbReference type="InterPro" id="IPR015424">
    <property type="entry name" value="PyrdxlP-dep_Trfase"/>
</dbReference>
<dbReference type="InterPro" id="IPR015421">
    <property type="entry name" value="PyrdxlP-dep_Trfase_major"/>
</dbReference>
<keyword evidence="2" id="KW-0663">Pyridoxal phosphate</keyword>
<dbReference type="Pfam" id="PF00392">
    <property type="entry name" value="GntR"/>
    <property type="match status" value="1"/>
</dbReference>
<keyword evidence="3" id="KW-0805">Transcription regulation</keyword>
<dbReference type="SMART" id="SM00345">
    <property type="entry name" value="HTH_GNTR"/>
    <property type="match status" value="1"/>
</dbReference>
<evidence type="ECO:0000313" key="8">
    <source>
        <dbReference type="Proteomes" id="UP000094969"/>
    </source>
</evidence>
<gene>
    <name evidence="7" type="ORF">BHK69_17735</name>
</gene>
<name>A0A1D7U3T4_9HYPH</name>
<keyword evidence="8" id="KW-1185">Reference proteome</keyword>
<evidence type="ECO:0000256" key="4">
    <source>
        <dbReference type="ARBA" id="ARBA00023125"/>
    </source>
</evidence>
<dbReference type="GO" id="GO:0003700">
    <property type="term" value="F:DNA-binding transcription factor activity"/>
    <property type="evidence" value="ECO:0007669"/>
    <property type="project" value="InterPro"/>
</dbReference>
<evidence type="ECO:0000259" key="6">
    <source>
        <dbReference type="PROSITE" id="PS50949"/>
    </source>
</evidence>
<evidence type="ECO:0000313" key="7">
    <source>
        <dbReference type="EMBL" id="AOO82041.1"/>
    </source>
</evidence>
<dbReference type="AlphaFoldDB" id="A0A1D7U3T4"/>
<dbReference type="GO" id="GO:0003677">
    <property type="term" value="F:DNA binding"/>
    <property type="evidence" value="ECO:0007669"/>
    <property type="project" value="UniProtKB-KW"/>
</dbReference>
<dbReference type="SUPFAM" id="SSF46785">
    <property type="entry name" value="Winged helix' DNA-binding domain"/>
    <property type="match status" value="1"/>
</dbReference>
<organism evidence="7 8">
    <name type="scientific">Bosea vaviloviae</name>
    <dbReference type="NCBI Taxonomy" id="1526658"/>
    <lineage>
        <taxon>Bacteria</taxon>
        <taxon>Pseudomonadati</taxon>
        <taxon>Pseudomonadota</taxon>
        <taxon>Alphaproteobacteria</taxon>
        <taxon>Hyphomicrobiales</taxon>
        <taxon>Boseaceae</taxon>
        <taxon>Bosea</taxon>
    </lineage>
</organism>
<evidence type="ECO:0000256" key="3">
    <source>
        <dbReference type="ARBA" id="ARBA00023015"/>
    </source>
</evidence>
<keyword evidence="5" id="KW-0804">Transcription</keyword>
<sequence>MLQFVLTSPLDPQKGLQSQIQERLVAAILAGGLPLHEPLPASRILARTLDVSRNTITLVYERLAEDGYLKAVNRRGYFVNDRYLREQLNVPVDEHAGRALLRSDEPVDFARRLRRPLVEQANIVKPANWREFPYPFVYGQLSPDKISLSRWRDCVRLAGTVRHSHDWMGDLIDNDDPILIEQITRRMLPQRGFRADPGSILVTVGAQNALFLIAMLLCGPGTRVAIEEPGYVDARNMFLALGATLEPHPVDANGMRISEALAGADLVYVTPGHQSPTNVTMSVERRLSLVAAAERHDFLIVEDDYEHELNFVGAQRASLKSFDRSGRVLHVGSLSKPLFPGLRLGFIVAAPALIRELRALRRLMYRHPSALDQRAMALFLAEGHYDAHIRRQRKELAARWGLMLREIDRQLPGCDVTMTTGGSGLWLTLPRGVRAQDLQQRAAQLGVLIEAGDVHYLSENRPGNRIRMGYGAIAQDRIAPGIALLAKALGRLVDDVGKQA</sequence>
<dbReference type="PANTHER" id="PTHR46577:SF1">
    <property type="entry name" value="HTH-TYPE TRANSCRIPTIONAL REGULATORY PROTEIN GABR"/>
    <property type="match status" value="1"/>
</dbReference>
<dbReference type="Proteomes" id="UP000094969">
    <property type="component" value="Chromosome"/>
</dbReference>
<dbReference type="InterPro" id="IPR000524">
    <property type="entry name" value="Tscrpt_reg_HTH_GntR"/>
</dbReference>
<dbReference type="CDD" id="cd00609">
    <property type="entry name" value="AAT_like"/>
    <property type="match status" value="1"/>
</dbReference>